<feature type="compositionally biased region" description="Gly residues" evidence="1">
    <location>
        <begin position="1135"/>
        <end position="1153"/>
    </location>
</feature>
<feature type="region of interest" description="Disordered" evidence="1">
    <location>
        <begin position="2116"/>
        <end position="2135"/>
    </location>
</feature>
<evidence type="ECO:0000313" key="4">
    <source>
        <dbReference type="Proteomes" id="UP000236333"/>
    </source>
</evidence>
<proteinExistence type="predicted"/>
<accession>A0A2J8A6L4</accession>
<name>A0A2J8A6L4_9CHLO</name>
<dbReference type="PROSITE" id="PS50172">
    <property type="entry name" value="BRCT"/>
    <property type="match status" value="1"/>
</dbReference>
<comment type="caution">
    <text evidence="3">The sequence shown here is derived from an EMBL/GenBank/DDBJ whole genome shotgun (WGS) entry which is preliminary data.</text>
</comment>
<feature type="region of interest" description="Disordered" evidence="1">
    <location>
        <begin position="1706"/>
        <end position="1770"/>
    </location>
</feature>
<feature type="region of interest" description="Disordered" evidence="1">
    <location>
        <begin position="249"/>
        <end position="280"/>
    </location>
</feature>
<feature type="region of interest" description="Disordered" evidence="1">
    <location>
        <begin position="1"/>
        <end position="21"/>
    </location>
</feature>
<sequence length="2221" mass="222775">MTAGEQRWAAGSVVTTSGLNKDDKTRVQRTIKAAGGDYSPNLSKRCTHIVTKPGVQSDKLTAARDRPELFPQSIVLIEWLERCSLGPLAASNSEQAARKPLHDTQPSARLSLFRGPREGALACAAAAPANAAPWNKSGGVQAGAPATGLRPPAAGAAWVFGAEQAERPAAAAPRPAPAPWEDLEEEDDAGDEAIVQPPACRTTAQKPAPWRVHFSQMEEGPLAAFSAAAPPQAVADTARRPWRVRVSSVPEDGSLGPHIPGGAGGAAADGGGADAGDGRGRQLAWADDIAEDMDEDRLEVPDYAAGRAAVGGGAAALRPYRSADAAPSAASEAAGSAAAQRRPGGSHARPRAAAYFPRSPGLQSLLEEDGSAAADAELALGPSSTQLAAGMQLVRQGLHREAPLWRPDNQHKLLAGEQLDRLHAAPEAAGFASTRPDGGRAGLYAVCPRSPGLKGLVEEDGAAAADGDDLAMGSSLTQLAADMQVARQDLGREGLGREAHSWGAAGSPQPSLPMWQPDQQHRRLPAAEPRPHFRPEAAGWGGGDSSTYAGAGNARSDAPACPRSPGWRAPLDDDDEGEPGPSLTQLAADMQLVRQGLGREAHSAAVSGLDRSGQADQPLLDTGFDAAQRPGPTSPGVSPAGLGGAGGASTATAGVGGAWAQRAADGEVQGAEGSPLGWLLQQQRQPPAAPQPRQGAAQYGVFPVATTLLSPPLWQPDRQVGRPPAAEQPHFLYAAPEAPGWARSGGSGRPSGGRAQSRAAHPQSPGLRGLLEMQGSVADTDQLELGPSLTQLAADMQLARQGLGRGAPLWRRGRHEWQPAEQVGDSSLLQLPPAAPALLEPTESAGPCSRLRTAASGHQASGAEQWSSAAGPAWEAPGCASPQQQPAGTQQYGCAPRPAGPAAAAAAATAAAAPPPAPAAAPDDDISFSQLVHLMQRQRLGREHVAAPARGTPPPADDAPQSSTGLDRSEGRLGGEGSSSPWPDKEQPASPVASPAALQLDGGEVATPAHGLASAASLGTLYSSSPSAAGTAGRAPSEPASQDEDCRMGSAATSVTARQDSPAEGSAGGSPASRPSTCGEAAPTTGGTHAAGAGRSRAPELRPVALLSRFSPLAAPLPAPGPPSLPDRQELSMGGWAGSDAAGGGMEGGGGASEGTSVSRESVRRASGEPPGPLQEARGALGTPVMTPGDEFGFELGGGFAGQLAPAARSGAAVAESGGAKHAARKMEDRTPLLLSTQGKHKRRGQQTTPAAMKAPPPPLPPGMLLAGPRAAAAASASAPQPASQGGPGPAGTGLQQLLHGAPSSRRRRRGVAQPSQPAAGPPPQLQPSQGRGLGFLLSSSQQHGAAPLQPSGAALTLEDIRQRASRMPWSSWAALCAEPHQLAPTGPGFGSGEGAQGRGWGGGGSSFSCLGALASGEGGGAGEADHMLITPGPRQPSSSDSEAENRGVGAAAVPRGAVAWPLGGRRQQAALGGGAGAGRAAQATAAAAGAWGAQQGGVGAAADGAGETVRLGSGSGGQQAELGGCEPPACDGGRAAAEDNSAAAEQRVRTPSQQWRASPHGLVPVGSNAASAAAPQESSTSGGPAGCVGGLEQGGGGASTEGDGGGRMATTPRHAPQHQQQQQPLSTAARHVMAAAMQPLPLGSQSQAQTSPPGLGSRHPQSSPRPAAPHEAGPPSCRLRQGCAAAGGSMLALATAALGSLELAAPSGDDSGQEWGGGSEAGAHGRSLSGTPVAAGHRAGGQVGPGPAPAEERSQAAQQQPCLPQSLAHSEGGAGAGAGMLAGAAVIIDRCLAPDKAAACANAVVALGGHVSGATNLGCGATAVVCEPARAGRWLAWRAHLLSPRCIARLAGQAARDDGAAAAGEEADPVASATADLICLSRGVARALQGLVYDARPDLEDGGRQEGGSACRTDGMREGYPVLLSSGFTPLSGPDPAAGPTDGRVGQAGDGVAGGNGPWASRESRRRFLLDLKAAETDVGVRLQGLGLGGGESGGGRQLSAPLMLLEHIAWTVTEPVVRAQTLAPARGNTAEQQPCRAVSPGGGSPAGLSQACSQGYDHGMLLGAASQENACEPQPVRPEDLDALAFAGPRVTLLLPLDQLGLLGHHAVTLVPTNAPPAAQHGGDAQAGPGPRRPYGSNYISVRHILSAVHQYYTEAMLPEEVAAAMAGHPSLRRLLQVAWQSPGVQVARFALLSGRTVMCGLRRCTLSGTHAVYEVQLA</sequence>
<evidence type="ECO:0000313" key="3">
    <source>
        <dbReference type="EMBL" id="PNH08172.1"/>
    </source>
</evidence>
<dbReference type="Proteomes" id="UP000236333">
    <property type="component" value="Unassembled WGS sequence"/>
</dbReference>
<feature type="compositionally biased region" description="Gly residues" evidence="1">
    <location>
        <begin position="1947"/>
        <end position="1958"/>
    </location>
</feature>
<dbReference type="CDD" id="cd17731">
    <property type="entry name" value="BRCT_TopBP1_rpt2_like"/>
    <property type="match status" value="1"/>
</dbReference>
<feature type="compositionally biased region" description="Low complexity" evidence="1">
    <location>
        <begin position="1105"/>
        <end position="1114"/>
    </location>
</feature>
<feature type="region of interest" description="Disordered" evidence="1">
    <location>
        <begin position="1510"/>
        <end position="1630"/>
    </location>
</feature>
<feature type="domain" description="BRCT" evidence="2">
    <location>
        <begin position="12"/>
        <end position="83"/>
    </location>
</feature>
<dbReference type="Pfam" id="PF12738">
    <property type="entry name" value="PTCB-BRCT"/>
    <property type="match status" value="1"/>
</dbReference>
<feature type="region of interest" description="Disordered" evidence="1">
    <location>
        <begin position="945"/>
        <end position="1005"/>
    </location>
</feature>
<feature type="region of interest" description="Disordered" evidence="1">
    <location>
        <begin position="2028"/>
        <end position="2051"/>
    </location>
</feature>
<feature type="region of interest" description="Disordered" evidence="1">
    <location>
        <begin position="737"/>
        <end position="768"/>
    </location>
</feature>
<feature type="region of interest" description="Disordered" evidence="1">
    <location>
        <begin position="1021"/>
        <end position="1336"/>
    </location>
</feature>
<dbReference type="EMBL" id="PGGS01000142">
    <property type="protein sequence ID" value="PNH08172.1"/>
    <property type="molecule type" value="Genomic_DNA"/>
</dbReference>
<dbReference type="Gene3D" id="3.40.50.10190">
    <property type="entry name" value="BRCT domain"/>
    <property type="match status" value="1"/>
</dbReference>
<feature type="compositionally biased region" description="Polar residues" evidence="1">
    <location>
        <begin position="1644"/>
        <end position="1653"/>
    </location>
</feature>
<dbReference type="InterPro" id="IPR001357">
    <property type="entry name" value="BRCT_dom"/>
</dbReference>
<reference evidence="3 4" key="1">
    <citation type="journal article" date="2017" name="Mol. Biol. Evol.">
        <title>The 4-celled Tetrabaena socialis nuclear genome reveals the essential components for genetic control of cell number at the origin of multicellularity in the volvocine lineage.</title>
        <authorList>
            <person name="Featherston J."/>
            <person name="Arakaki Y."/>
            <person name="Hanschen E.R."/>
            <person name="Ferris P.J."/>
            <person name="Michod R.E."/>
            <person name="Olson B.J.S.C."/>
            <person name="Nozaki H."/>
            <person name="Durand P.M."/>
        </authorList>
    </citation>
    <scope>NUCLEOTIDE SEQUENCE [LARGE SCALE GENOMIC DNA]</scope>
    <source>
        <strain evidence="3 4">NIES-571</strain>
    </source>
</reference>
<feature type="region of interest" description="Disordered" evidence="1">
    <location>
        <begin position="166"/>
        <end position="189"/>
    </location>
</feature>
<evidence type="ECO:0000256" key="1">
    <source>
        <dbReference type="SAM" id="MobiDB-lite"/>
    </source>
</evidence>
<feature type="compositionally biased region" description="Polar residues" evidence="1">
    <location>
        <begin position="881"/>
        <end position="892"/>
    </location>
</feature>
<feature type="region of interest" description="Disordered" evidence="1">
    <location>
        <begin position="497"/>
        <end position="583"/>
    </location>
</feature>
<feature type="compositionally biased region" description="Low complexity" evidence="1">
    <location>
        <begin position="895"/>
        <end position="912"/>
    </location>
</feature>
<feature type="region of interest" description="Disordered" evidence="1">
    <location>
        <begin position="1419"/>
        <end position="1449"/>
    </location>
</feature>
<feature type="compositionally biased region" description="Pro residues" evidence="1">
    <location>
        <begin position="1115"/>
        <end position="1125"/>
    </location>
</feature>
<dbReference type="PANTHER" id="PTHR47576">
    <property type="entry name" value="BRCT DOMAIN DNA REPAIR PROTEIN-RELATED"/>
    <property type="match status" value="1"/>
</dbReference>
<feature type="region of interest" description="Disordered" evidence="1">
    <location>
        <begin position="331"/>
        <end position="352"/>
    </location>
</feature>
<dbReference type="OrthoDB" id="553263at2759"/>
<keyword evidence="4" id="KW-1185">Reference proteome</keyword>
<dbReference type="SUPFAM" id="SSF52113">
    <property type="entry name" value="BRCT domain"/>
    <property type="match status" value="1"/>
</dbReference>
<feature type="region of interest" description="Disordered" evidence="1">
    <location>
        <begin position="1644"/>
        <end position="1677"/>
    </location>
</feature>
<feature type="region of interest" description="Disordered" evidence="1">
    <location>
        <begin position="838"/>
        <end position="924"/>
    </location>
</feature>
<protein>
    <recommendedName>
        <fullName evidence="2">BRCT domain-containing protein</fullName>
    </recommendedName>
</protein>
<feature type="region of interest" description="Disordered" evidence="1">
    <location>
        <begin position="1930"/>
        <end position="1961"/>
    </location>
</feature>
<feature type="compositionally biased region" description="Low complexity" evidence="1">
    <location>
        <begin position="1263"/>
        <end position="1285"/>
    </location>
</feature>
<gene>
    <name evidence="3" type="ORF">TSOC_005326</name>
</gene>
<dbReference type="InterPro" id="IPR036420">
    <property type="entry name" value="BRCT_dom_sf"/>
</dbReference>
<feature type="compositionally biased region" description="Low complexity" evidence="1">
    <location>
        <begin position="1062"/>
        <end position="1094"/>
    </location>
</feature>
<feature type="compositionally biased region" description="Gly residues" evidence="1">
    <location>
        <begin position="259"/>
        <end position="275"/>
    </location>
</feature>
<evidence type="ECO:0000259" key="2">
    <source>
        <dbReference type="PROSITE" id="PS50172"/>
    </source>
</evidence>
<dbReference type="PANTHER" id="PTHR47576:SF2">
    <property type="entry name" value="BRCT DOMAIN DNA REPAIR PROTEIN-RELATED"/>
    <property type="match status" value="1"/>
</dbReference>
<feature type="region of interest" description="Disordered" evidence="1">
    <location>
        <begin position="603"/>
        <end position="652"/>
    </location>
</feature>
<feature type="compositionally biased region" description="Polar residues" evidence="1">
    <location>
        <begin position="856"/>
        <end position="868"/>
    </location>
</feature>
<organism evidence="3 4">
    <name type="scientific">Tetrabaena socialis</name>
    <dbReference type="NCBI Taxonomy" id="47790"/>
    <lineage>
        <taxon>Eukaryota</taxon>
        <taxon>Viridiplantae</taxon>
        <taxon>Chlorophyta</taxon>
        <taxon>core chlorophytes</taxon>
        <taxon>Chlorophyceae</taxon>
        <taxon>CS clade</taxon>
        <taxon>Chlamydomonadales</taxon>
        <taxon>Tetrabaenaceae</taxon>
        <taxon>Tetrabaena</taxon>
    </lineage>
</organism>
<feature type="compositionally biased region" description="Gly residues" evidence="1">
    <location>
        <begin position="1584"/>
        <end position="1608"/>
    </location>
</feature>
<dbReference type="InterPro" id="IPR059215">
    <property type="entry name" value="BRCT2_TopBP1-like"/>
</dbReference>